<feature type="compositionally biased region" description="Basic and acidic residues" evidence="1">
    <location>
        <begin position="45"/>
        <end position="76"/>
    </location>
</feature>
<proteinExistence type="predicted"/>
<gene>
    <name evidence="2" type="ORF">HAX54_051381</name>
</gene>
<evidence type="ECO:0000313" key="3">
    <source>
        <dbReference type="Proteomes" id="UP000823775"/>
    </source>
</evidence>
<evidence type="ECO:0000313" key="2">
    <source>
        <dbReference type="EMBL" id="MCD7463784.1"/>
    </source>
</evidence>
<name>A0ABS8SXK5_DATST</name>
<accession>A0ABS8SXK5</accession>
<feature type="region of interest" description="Disordered" evidence="1">
    <location>
        <begin position="26"/>
        <end position="101"/>
    </location>
</feature>
<keyword evidence="3" id="KW-1185">Reference proteome</keyword>
<evidence type="ECO:0000256" key="1">
    <source>
        <dbReference type="SAM" id="MobiDB-lite"/>
    </source>
</evidence>
<reference evidence="2 3" key="1">
    <citation type="journal article" date="2021" name="BMC Genomics">
        <title>Datura genome reveals duplications of psychoactive alkaloid biosynthetic genes and high mutation rate following tissue culture.</title>
        <authorList>
            <person name="Rajewski A."/>
            <person name="Carter-House D."/>
            <person name="Stajich J."/>
            <person name="Litt A."/>
        </authorList>
    </citation>
    <scope>NUCLEOTIDE SEQUENCE [LARGE SCALE GENOMIC DNA]</scope>
    <source>
        <strain evidence="2">AR-01</strain>
    </source>
</reference>
<dbReference type="EMBL" id="JACEIK010000914">
    <property type="protein sequence ID" value="MCD7463784.1"/>
    <property type="molecule type" value="Genomic_DNA"/>
</dbReference>
<organism evidence="2 3">
    <name type="scientific">Datura stramonium</name>
    <name type="common">Jimsonweed</name>
    <name type="synonym">Common thornapple</name>
    <dbReference type="NCBI Taxonomy" id="4076"/>
    <lineage>
        <taxon>Eukaryota</taxon>
        <taxon>Viridiplantae</taxon>
        <taxon>Streptophyta</taxon>
        <taxon>Embryophyta</taxon>
        <taxon>Tracheophyta</taxon>
        <taxon>Spermatophyta</taxon>
        <taxon>Magnoliopsida</taxon>
        <taxon>eudicotyledons</taxon>
        <taxon>Gunneridae</taxon>
        <taxon>Pentapetalae</taxon>
        <taxon>asterids</taxon>
        <taxon>lamiids</taxon>
        <taxon>Solanales</taxon>
        <taxon>Solanaceae</taxon>
        <taxon>Solanoideae</taxon>
        <taxon>Datureae</taxon>
        <taxon>Datura</taxon>
    </lineage>
</organism>
<dbReference type="Proteomes" id="UP000823775">
    <property type="component" value="Unassembled WGS sequence"/>
</dbReference>
<protein>
    <submittedName>
        <fullName evidence="2">Uncharacterized protein</fullName>
    </submittedName>
</protein>
<sequence length="101" mass="11307">MSHPITRGISSRPIGWSISTVQQVLVKSDGTRHGTNHGTMPQKEPASKKQQDKRVRKEIATKIALRDESSKFEKESNTPSGSVENYDINIDENNESRTTRA</sequence>
<comment type="caution">
    <text evidence="2">The sequence shown here is derived from an EMBL/GenBank/DDBJ whole genome shotgun (WGS) entry which is preliminary data.</text>
</comment>